<reference evidence="2" key="1">
    <citation type="submission" date="2020-08" db="EMBL/GenBank/DDBJ databases">
        <title>A bifunctional nitrone conjugated secondary metabolite targeting the ribosome.</title>
        <authorList>
            <person name="Limbrick E.M."/>
            <person name="Graf M."/>
            <person name="Derewacz D.K."/>
            <person name="Nguyen F."/>
            <person name="Spraggins J.M."/>
            <person name="Wieland M."/>
            <person name="Ynigez-Gutierrez A.E."/>
            <person name="Reisman B.J."/>
            <person name="Zinshteyn B."/>
            <person name="McCulloch K."/>
            <person name="Iverson T.M."/>
            <person name="Green R."/>
            <person name="Wilson D.N."/>
            <person name="Bachmann B.O."/>
        </authorList>
    </citation>
    <scope>NUCLEOTIDE SEQUENCE</scope>
    <source>
        <strain evidence="2">Africana</strain>
    </source>
</reference>
<feature type="compositionally biased region" description="Basic and acidic residues" evidence="1">
    <location>
        <begin position="115"/>
        <end position="124"/>
    </location>
</feature>
<feature type="region of interest" description="Disordered" evidence="1">
    <location>
        <begin position="107"/>
        <end position="166"/>
    </location>
</feature>
<feature type="compositionally biased region" description="Basic and acidic residues" evidence="1">
    <location>
        <begin position="151"/>
        <end position="161"/>
    </location>
</feature>
<organism evidence="2">
    <name type="scientific">Micromonospora carbonacea</name>
    <dbReference type="NCBI Taxonomy" id="47853"/>
    <lineage>
        <taxon>Bacteria</taxon>
        <taxon>Bacillati</taxon>
        <taxon>Actinomycetota</taxon>
        <taxon>Actinomycetes</taxon>
        <taxon>Micromonosporales</taxon>
        <taxon>Micromonosporaceae</taxon>
        <taxon>Micromonospora</taxon>
    </lineage>
</organism>
<evidence type="ECO:0000313" key="2">
    <source>
        <dbReference type="EMBL" id="QLJ96690.1"/>
    </source>
</evidence>
<protein>
    <submittedName>
        <fullName evidence="2">Uncharacterized protein</fullName>
    </submittedName>
</protein>
<proteinExistence type="predicted"/>
<evidence type="ECO:0000256" key="1">
    <source>
        <dbReference type="SAM" id="MobiDB-lite"/>
    </source>
</evidence>
<accession>A0A7D6CCJ7</accession>
<sequence>MSGITGARYVVETAAERLAREQRAQWQQFVQVRGELEALRAEAEAYRSVYGSRISRVAAGARARPNHSPHRIAAATADVALLVGRERERLRTEVLAASRQDVSGLLDAPATKAADTTRTRRQWDDSTITEPARPASRQRDDSAAQAAQAARARDDAAAQERHRARATRAAELLSRLPAATPDEVRAPCAAAVAEIAAGAPAGRAHLLLRDLEERVGAQQRAEEHVALTRRDLLTIAAPLETVPGEAAARLRKRVARLVAERADRVPDGLRAEADEVVAQADRARRRKAVADAIRVGLTDLGYRVGEGFDTALAGTGVAYAAMDSDAGYGVKVLLDRDDPVIRTQVVRAGSTRAGRSDDVAAERKFCDDYEVIKRRVRRNGIPIDQFGQIDPGRQAVQVVADEMIPAQTHGAAGQQRKQGL</sequence>
<dbReference type="AlphaFoldDB" id="A0A7D6CCJ7"/>
<name>A0A7D6CCJ7_9ACTN</name>
<gene>
    <name evidence="2" type="ORF">HZU44_17400</name>
</gene>
<dbReference type="EMBL" id="CP058905">
    <property type="protein sequence ID" value="QLJ96690.1"/>
    <property type="molecule type" value="Genomic_DNA"/>
</dbReference>